<keyword evidence="3" id="KW-1185">Reference proteome</keyword>
<dbReference type="EMBL" id="UYRU01054185">
    <property type="protein sequence ID" value="VDN12561.1"/>
    <property type="molecule type" value="Genomic_DNA"/>
</dbReference>
<organism evidence="2 3">
    <name type="scientific">Dibothriocephalus latus</name>
    <name type="common">Fish tapeworm</name>
    <name type="synonym">Diphyllobothrium latum</name>
    <dbReference type="NCBI Taxonomy" id="60516"/>
    <lineage>
        <taxon>Eukaryota</taxon>
        <taxon>Metazoa</taxon>
        <taxon>Spiralia</taxon>
        <taxon>Lophotrochozoa</taxon>
        <taxon>Platyhelminthes</taxon>
        <taxon>Cestoda</taxon>
        <taxon>Eucestoda</taxon>
        <taxon>Diphyllobothriidea</taxon>
        <taxon>Diphyllobothriidae</taxon>
        <taxon>Dibothriocephalus</taxon>
    </lineage>
</organism>
<gene>
    <name evidence="2" type="ORF">DILT_LOCUS8392</name>
</gene>
<proteinExistence type="predicted"/>
<accession>A0A3P7M2K7</accession>
<evidence type="ECO:0000313" key="3">
    <source>
        <dbReference type="Proteomes" id="UP000281553"/>
    </source>
</evidence>
<dbReference type="AlphaFoldDB" id="A0A3P7M2K7"/>
<name>A0A3P7M2K7_DIBLA</name>
<sequence>MLFKAGVVSALLAFTSLTGFEARPTLVLPNVLQEAAEGSLGDISPDLGVEGEETEGPIEVNTLTDFQPTDSAEESVLDAEESRVKPSLRFLFPLGLRIPFFPRIPLFPRIPSFRPPLRVPGFSPRPIPLPLPVPRPLRLPGPRPLPLPFSLFGLRPRPIPRPVFHPRQGLLLPPLLAALLGPAIVYQQAENPSKDDNSTNFDLPNLPDIPDLSGMLGVTENPSQDNVITNVESSTPSSRCLYCLPYSFSTGACVPIPLLLLKIRSLLILILLLHLKLLLQLPLPLLALNNDVEDALSGCPINYDNKFAIFIVEGFPPQNNEKLLHLFPESFSFIILLSHFAAMSTL</sequence>
<protein>
    <submittedName>
        <fullName evidence="2">Uncharacterized protein</fullName>
    </submittedName>
</protein>
<dbReference type="Proteomes" id="UP000281553">
    <property type="component" value="Unassembled WGS sequence"/>
</dbReference>
<feature type="signal peptide" evidence="1">
    <location>
        <begin position="1"/>
        <end position="22"/>
    </location>
</feature>
<evidence type="ECO:0000313" key="2">
    <source>
        <dbReference type="EMBL" id="VDN12561.1"/>
    </source>
</evidence>
<feature type="chain" id="PRO_5018186550" evidence="1">
    <location>
        <begin position="23"/>
        <end position="346"/>
    </location>
</feature>
<evidence type="ECO:0000256" key="1">
    <source>
        <dbReference type="SAM" id="SignalP"/>
    </source>
</evidence>
<reference evidence="2 3" key="1">
    <citation type="submission" date="2018-11" db="EMBL/GenBank/DDBJ databases">
        <authorList>
            <consortium name="Pathogen Informatics"/>
        </authorList>
    </citation>
    <scope>NUCLEOTIDE SEQUENCE [LARGE SCALE GENOMIC DNA]</scope>
</reference>
<keyword evidence="1" id="KW-0732">Signal</keyword>